<accession>A0A835YLW4</accession>
<dbReference type="Proteomes" id="UP000664859">
    <property type="component" value="Unassembled WGS sequence"/>
</dbReference>
<feature type="signal peptide" evidence="2">
    <location>
        <begin position="1"/>
        <end position="21"/>
    </location>
</feature>
<protein>
    <submittedName>
        <fullName evidence="3">Uncharacterized protein</fullName>
    </submittedName>
</protein>
<organism evidence="3 4">
    <name type="scientific">Tribonema minus</name>
    <dbReference type="NCBI Taxonomy" id="303371"/>
    <lineage>
        <taxon>Eukaryota</taxon>
        <taxon>Sar</taxon>
        <taxon>Stramenopiles</taxon>
        <taxon>Ochrophyta</taxon>
        <taxon>PX clade</taxon>
        <taxon>Xanthophyceae</taxon>
        <taxon>Tribonematales</taxon>
        <taxon>Tribonemataceae</taxon>
        <taxon>Tribonema</taxon>
    </lineage>
</organism>
<dbReference type="AlphaFoldDB" id="A0A835YLW4"/>
<keyword evidence="4" id="KW-1185">Reference proteome</keyword>
<feature type="region of interest" description="Disordered" evidence="1">
    <location>
        <begin position="639"/>
        <end position="719"/>
    </location>
</feature>
<dbReference type="OrthoDB" id="10528685at2759"/>
<evidence type="ECO:0000313" key="3">
    <source>
        <dbReference type="EMBL" id="KAG5177111.1"/>
    </source>
</evidence>
<reference evidence="3" key="1">
    <citation type="submission" date="2021-02" db="EMBL/GenBank/DDBJ databases">
        <title>First Annotated Genome of the Yellow-green Alga Tribonema minus.</title>
        <authorList>
            <person name="Mahan K.M."/>
        </authorList>
    </citation>
    <scope>NUCLEOTIDE SEQUENCE</scope>
    <source>
        <strain evidence="3">UTEX B ZZ1240</strain>
    </source>
</reference>
<gene>
    <name evidence="3" type="ORF">JKP88DRAFT_249023</name>
</gene>
<comment type="caution">
    <text evidence="3">The sequence shown here is derived from an EMBL/GenBank/DDBJ whole genome shotgun (WGS) entry which is preliminary data.</text>
</comment>
<sequence>MMWSAPVLLLLLLLHPGPLLNFSALQCVRRRKMGSCAVRAAFAALVALVCLGFTSAAEAPDATRAKAVSRLTAASGCGMDLSGILSGDKSVCCPARCGKCGGTGCQNFPGGASQCCTTNIQATDLLCAGTAVPAPCSFAKTLGGPTVTCATKTDCDLTASSFVTTMGNGTPVSHLKADCLSGKCVCVYNQFVYYPVRAATYSCIERRALCSSQQACVDNTQYQALSDGAARSAVSCKVGTNGAETCLCDDAAYTWWTPDPANTYVGTCIEKKRVCTDNTICRTYESEPASCAGTTCKCDDPLATWSPPPSPYQLIYNQVRFGNCRYPPSCDRNFTCTPAGQCTCANTTRVYTDISIGSITTPCCIDAKKVSADGAVACFATNTKKVSRIGNTCVCDDPNKRWLTAATGVPSWYYYYSQTVSFTALDQASRAYCMARHCMVTGPEQVEQAYNDGGVRDEAGQLLDAHGYIIVDGWNLAILMMLGVSPAFDVGDHLPIAYRVVGGELVPQRLKLATTMRGCGRGGALLLSWGILRGVPGLVENASSFVPLIFTALAKYARQHHEAGGLPAGAQQLTLPPTGRQCISKPRSRRALMKSGKGALVMAAAGYGSCASVAAAAASAPAGAAVAVAAAMAGGMGETGSGGGGYEQPSEAGSPDAAADYSGSDCDSESESESGADFNVADTTGMMDVDAEPDDNNDRWGAEAHSFGGLGQNSRGTKHKYTQQRTAMALHTGEGLHSAAPYSGYLPPATFNEGDPAERSAAARHVVAQVGADSGVQQMMLDLINDSASRFVALYTVAAGSPPPAGHVLPPSAAVWYTPEQRDAMVAHSGARFCTMRGRTAAARGELGCIYVDYVRLLRTYVQRGSGANGIFFEPFIDTYMTEDADGAAVPVSVYNVREIKDVKFHIDPKHHDNRTRPWLQVEIPAHPQGGRPRIEECVVVVLSAWFGGVTAQRPLNAQFPAEFLVTGGLTIRPAPARRALTSTEDEAAVHA</sequence>
<keyword evidence="2" id="KW-0732">Signal</keyword>
<evidence type="ECO:0000256" key="2">
    <source>
        <dbReference type="SAM" id="SignalP"/>
    </source>
</evidence>
<evidence type="ECO:0000256" key="1">
    <source>
        <dbReference type="SAM" id="MobiDB-lite"/>
    </source>
</evidence>
<name>A0A835YLW4_9STRA</name>
<proteinExistence type="predicted"/>
<dbReference type="EMBL" id="JAFCMP010000529">
    <property type="protein sequence ID" value="KAG5177111.1"/>
    <property type="molecule type" value="Genomic_DNA"/>
</dbReference>
<feature type="chain" id="PRO_5032746157" evidence="2">
    <location>
        <begin position="22"/>
        <end position="992"/>
    </location>
</feature>
<evidence type="ECO:0000313" key="4">
    <source>
        <dbReference type="Proteomes" id="UP000664859"/>
    </source>
</evidence>